<dbReference type="AlphaFoldDB" id="A0AAD7EFM5"/>
<proteinExistence type="predicted"/>
<feature type="transmembrane region" description="Helical" evidence="2">
    <location>
        <begin position="155"/>
        <end position="176"/>
    </location>
</feature>
<feature type="transmembrane region" description="Helical" evidence="2">
    <location>
        <begin position="27"/>
        <end position="50"/>
    </location>
</feature>
<name>A0AAD7EFM5_9AGAR</name>
<organism evidence="3 4">
    <name type="scientific">Mycena albidolilacea</name>
    <dbReference type="NCBI Taxonomy" id="1033008"/>
    <lineage>
        <taxon>Eukaryota</taxon>
        <taxon>Fungi</taxon>
        <taxon>Dikarya</taxon>
        <taxon>Basidiomycota</taxon>
        <taxon>Agaricomycotina</taxon>
        <taxon>Agaricomycetes</taxon>
        <taxon>Agaricomycetidae</taxon>
        <taxon>Agaricales</taxon>
        <taxon>Marasmiineae</taxon>
        <taxon>Mycenaceae</taxon>
        <taxon>Mycena</taxon>
    </lineage>
</organism>
<keyword evidence="2" id="KW-1133">Transmembrane helix</keyword>
<evidence type="ECO:0000256" key="2">
    <source>
        <dbReference type="SAM" id="Phobius"/>
    </source>
</evidence>
<reference evidence="3" key="1">
    <citation type="submission" date="2023-03" db="EMBL/GenBank/DDBJ databases">
        <title>Massive genome expansion in bonnet fungi (Mycena s.s.) driven by repeated elements and novel gene families across ecological guilds.</title>
        <authorList>
            <consortium name="Lawrence Berkeley National Laboratory"/>
            <person name="Harder C.B."/>
            <person name="Miyauchi S."/>
            <person name="Viragh M."/>
            <person name="Kuo A."/>
            <person name="Thoen E."/>
            <person name="Andreopoulos B."/>
            <person name="Lu D."/>
            <person name="Skrede I."/>
            <person name="Drula E."/>
            <person name="Henrissat B."/>
            <person name="Morin E."/>
            <person name="Kohler A."/>
            <person name="Barry K."/>
            <person name="LaButti K."/>
            <person name="Morin E."/>
            <person name="Salamov A."/>
            <person name="Lipzen A."/>
            <person name="Mereny Z."/>
            <person name="Hegedus B."/>
            <person name="Baldrian P."/>
            <person name="Stursova M."/>
            <person name="Weitz H."/>
            <person name="Taylor A."/>
            <person name="Grigoriev I.V."/>
            <person name="Nagy L.G."/>
            <person name="Martin F."/>
            <person name="Kauserud H."/>
        </authorList>
    </citation>
    <scope>NUCLEOTIDE SEQUENCE</scope>
    <source>
        <strain evidence="3">CBHHK002</strain>
    </source>
</reference>
<sequence length="221" mass="24715">MDAGLAPECEIWIYTFSRQRARTGPAILVWIAAYVLAGIAVLLPFFWTFYRVWRARIPAAQQLPLLPRHPVDKPKNRPPEIPLSVIDQSPHTRAPTSSGFDSRAIPRLRQPPAIQAAESHRHAPFPTPTINSTLISPDTTPWRSRRRNNKFRRSIIPWAVLAFKLFWGLAFNVAGVEFMLLWNDVAGVHAIVGSSGQVMALLIAAFTTVQFGMAASKVSER</sequence>
<comment type="caution">
    <text evidence="3">The sequence shown here is derived from an EMBL/GenBank/DDBJ whole genome shotgun (WGS) entry which is preliminary data.</text>
</comment>
<dbReference type="Proteomes" id="UP001218218">
    <property type="component" value="Unassembled WGS sequence"/>
</dbReference>
<keyword evidence="2" id="KW-0472">Membrane</keyword>
<gene>
    <name evidence="3" type="ORF">DFH08DRAFT_889989</name>
</gene>
<keyword evidence="4" id="KW-1185">Reference proteome</keyword>
<evidence type="ECO:0000313" key="3">
    <source>
        <dbReference type="EMBL" id="KAJ7321139.1"/>
    </source>
</evidence>
<keyword evidence="2" id="KW-0812">Transmembrane</keyword>
<dbReference type="EMBL" id="JARIHO010000052">
    <property type="protein sequence ID" value="KAJ7321139.1"/>
    <property type="molecule type" value="Genomic_DNA"/>
</dbReference>
<protein>
    <submittedName>
        <fullName evidence="3">Uncharacterized protein</fullName>
    </submittedName>
</protein>
<feature type="transmembrane region" description="Helical" evidence="2">
    <location>
        <begin position="196"/>
        <end position="215"/>
    </location>
</feature>
<feature type="region of interest" description="Disordered" evidence="1">
    <location>
        <begin position="67"/>
        <end position="102"/>
    </location>
</feature>
<accession>A0AAD7EFM5</accession>
<feature type="compositionally biased region" description="Basic and acidic residues" evidence="1">
    <location>
        <begin position="69"/>
        <end position="78"/>
    </location>
</feature>
<evidence type="ECO:0000313" key="4">
    <source>
        <dbReference type="Proteomes" id="UP001218218"/>
    </source>
</evidence>
<feature type="compositionally biased region" description="Polar residues" evidence="1">
    <location>
        <begin position="86"/>
        <end position="100"/>
    </location>
</feature>
<evidence type="ECO:0000256" key="1">
    <source>
        <dbReference type="SAM" id="MobiDB-lite"/>
    </source>
</evidence>